<feature type="domain" description="DUF218" evidence="2">
    <location>
        <begin position="79"/>
        <end position="241"/>
    </location>
</feature>
<dbReference type="GO" id="GO:0005886">
    <property type="term" value="C:plasma membrane"/>
    <property type="evidence" value="ECO:0007669"/>
    <property type="project" value="TreeGrafter"/>
</dbReference>
<accession>A0A7V7GQJ2</accession>
<dbReference type="Pfam" id="PF02698">
    <property type="entry name" value="DUF218"/>
    <property type="match status" value="1"/>
</dbReference>
<dbReference type="OrthoDB" id="9809813at2"/>
<feature type="transmembrane region" description="Helical" evidence="1">
    <location>
        <begin position="41"/>
        <end position="62"/>
    </location>
</feature>
<dbReference type="PANTHER" id="PTHR30336:SF4">
    <property type="entry name" value="ENVELOPE BIOGENESIS FACTOR ELYC"/>
    <property type="match status" value="1"/>
</dbReference>
<dbReference type="Gene3D" id="3.40.50.620">
    <property type="entry name" value="HUPs"/>
    <property type="match status" value="1"/>
</dbReference>
<keyword evidence="4" id="KW-1185">Reference proteome</keyword>
<dbReference type="PROSITE" id="PS51257">
    <property type="entry name" value="PROKAR_LIPOPROTEIN"/>
    <property type="match status" value="1"/>
</dbReference>
<sequence length="246" mass="26232">MLSKLIIALISPLGTSLAVGTFALLLACFGRRRLAAVSGALALVWLGVWSLPASSFWLIGLLESDYVSVDIQTLPNSGAVVVLGGGISPAESQTDFANLQSGADRIWHAARLYHAGKAGLIVLSGGRPAGTVESEAQAMQGFLWDLGVPDSYLLLEDRSLNTTENAVNTAALLRKRGVSEIVLITSAYHMPRAKALFESEGLQVVAAATDYQSVAMPPWRLWLPDTKALDISGNVFKELVGRWSGR</sequence>
<dbReference type="Proteomes" id="UP000463138">
    <property type="component" value="Unassembled WGS sequence"/>
</dbReference>
<dbReference type="GO" id="GO:0000270">
    <property type="term" value="P:peptidoglycan metabolic process"/>
    <property type="evidence" value="ECO:0007669"/>
    <property type="project" value="TreeGrafter"/>
</dbReference>
<dbReference type="InterPro" id="IPR003848">
    <property type="entry name" value="DUF218"/>
</dbReference>
<evidence type="ECO:0000256" key="1">
    <source>
        <dbReference type="SAM" id="Phobius"/>
    </source>
</evidence>
<gene>
    <name evidence="3" type="ORF">DT594_17700</name>
</gene>
<dbReference type="AlphaFoldDB" id="A0A7V7GQJ2"/>
<reference evidence="3 4" key="1">
    <citation type="submission" date="2018-07" db="EMBL/GenBank/DDBJ databases">
        <title>Pseudomonas laoshanensis sp. nov., isolated from soil.</title>
        <authorList>
            <person name="Sun J."/>
            <person name="Yu L."/>
            <person name="Wang M."/>
            <person name="Zhang C."/>
        </authorList>
    </citation>
    <scope>NUCLEOTIDE SEQUENCE [LARGE SCALE GENOMIC DNA]</scope>
    <source>
        <strain evidence="3 4">Y22</strain>
    </source>
</reference>
<evidence type="ECO:0000313" key="3">
    <source>
        <dbReference type="EMBL" id="KAA0690875.1"/>
    </source>
</evidence>
<dbReference type="PANTHER" id="PTHR30336">
    <property type="entry name" value="INNER MEMBRANE PROTEIN, PROBABLE PERMEASE"/>
    <property type="match status" value="1"/>
</dbReference>
<dbReference type="CDD" id="cd06259">
    <property type="entry name" value="YdcF-like"/>
    <property type="match status" value="1"/>
</dbReference>
<organism evidence="3 4">
    <name type="scientific">Halopseudomonas laoshanensis</name>
    <dbReference type="NCBI Taxonomy" id="2268758"/>
    <lineage>
        <taxon>Bacteria</taxon>
        <taxon>Pseudomonadati</taxon>
        <taxon>Pseudomonadota</taxon>
        <taxon>Gammaproteobacteria</taxon>
        <taxon>Pseudomonadales</taxon>
        <taxon>Pseudomonadaceae</taxon>
        <taxon>Halopseudomonas</taxon>
    </lineage>
</organism>
<dbReference type="GO" id="GO:0043164">
    <property type="term" value="P:Gram-negative-bacterium-type cell wall biogenesis"/>
    <property type="evidence" value="ECO:0007669"/>
    <property type="project" value="TreeGrafter"/>
</dbReference>
<keyword evidence="1" id="KW-0812">Transmembrane</keyword>
<feature type="transmembrane region" description="Helical" evidence="1">
    <location>
        <begin position="6"/>
        <end position="29"/>
    </location>
</feature>
<dbReference type="EMBL" id="QOVF01000009">
    <property type="protein sequence ID" value="KAA0690875.1"/>
    <property type="molecule type" value="Genomic_DNA"/>
</dbReference>
<name>A0A7V7GQJ2_9GAMM</name>
<dbReference type="InterPro" id="IPR051599">
    <property type="entry name" value="Cell_Envelope_Assoc"/>
</dbReference>
<keyword evidence="1" id="KW-0472">Membrane</keyword>
<comment type="caution">
    <text evidence="3">The sequence shown here is derived from an EMBL/GenBank/DDBJ whole genome shotgun (WGS) entry which is preliminary data.</text>
</comment>
<proteinExistence type="predicted"/>
<keyword evidence="1" id="KW-1133">Transmembrane helix</keyword>
<dbReference type="InterPro" id="IPR014729">
    <property type="entry name" value="Rossmann-like_a/b/a_fold"/>
</dbReference>
<evidence type="ECO:0000259" key="2">
    <source>
        <dbReference type="Pfam" id="PF02698"/>
    </source>
</evidence>
<protein>
    <submittedName>
        <fullName evidence="3">YdcF family protein</fullName>
    </submittedName>
</protein>
<evidence type="ECO:0000313" key="4">
    <source>
        <dbReference type="Proteomes" id="UP000463138"/>
    </source>
</evidence>